<dbReference type="AlphaFoldDB" id="A0A6N7PXN2"/>
<name>A0A6N7PXN2_9BACT</name>
<dbReference type="Proteomes" id="UP000440224">
    <property type="component" value="Unassembled WGS sequence"/>
</dbReference>
<protein>
    <submittedName>
        <fullName evidence="1">Uncharacterized protein</fullName>
    </submittedName>
</protein>
<dbReference type="RefSeq" id="WP_153823547.1">
    <property type="nucleotide sequence ID" value="NZ_WJIE01000013.1"/>
</dbReference>
<keyword evidence="2" id="KW-1185">Reference proteome</keyword>
<dbReference type="OrthoDB" id="5496304at2"/>
<dbReference type="EMBL" id="WJIE01000013">
    <property type="protein sequence ID" value="MRG96743.1"/>
    <property type="molecule type" value="Genomic_DNA"/>
</dbReference>
<accession>A0A6N7PXN2</accession>
<proteinExistence type="predicted"/>
<organism evidence="1 2">
    <name type="scientific">Polyangium spumosum</name>
    <dbReference type="NCBI Taxonomy" id="889282"/>
    <lineage>
        <taxon>Bacteria</taxon>
        <taxon>Pseudomonadati</taxon>
        <taxon>Myxococcota</taxon>
        <taxon>Polyangia</taxon>
        <taxon>Polyangiales</taxon>
        <taxon>Polyangiaceae</taxon>
        <taxon>Polyangium</taxon>
    </lineage>
</organism>
<evidence type="ECO:0000313" key="2">
    <source>
        <dbReference type="Proteomes" id="UP000440224"/>
    </source>
</evidence>
<gene>
    <name evidence="1" type="ORF">GF068_33195</name>
</gene>
<comment type="caution">
    <text evidence="1">The sequence shown here is derived from an EMBL/GenBank/DDBJ whole genome shotgun (WGS) entry which is preliminary data.</text>
</comment>
<reference evidence="1 2" key="1">
    <citation type="submission" date="2019-10" db="EMBL/GenBank/DDBJ databases">
        <title>A soil myxobacterium in the family Polyangiaceae.</title>
        <authorList>
            <person name="Li Y."/>
            <person name="Wang J."/>
        </authorList>
    </citation>
    <scope>NUCLEOTIDE SEQUENCE [LARGE SCALE GENOMIC DNA]</scope>
    <source>
        <strain evidence="1 2">DSM 14734</strain>
    </source>
</reference>
<sequence>MGASLNPGFFLLRRPRHLLRASTSIALVAPVWDNDTYGGEDVSLADIPILLTYTALPFIVGRGAAPGGLAGMRDPTLAGAGDHRTWLSLTSGASLPASRWSRSRGLDASTHLGAAARQQIKLLGDDAAGLNWVLISLSFDWQHDFYGASPVVPAGVDSFGEAASILFPLYRSLQLAVAYRLSQRLLPPPPSSPCVVVVAGCVTPERVDSPTSTAMGHGVRLELSYLFVPELGASLAYANEQRRIGLDGKTSHPFVGLEAIVQASVELSIDRLYQRIQGPPSEGR</sequence>
<evidence type="ECO:0000313" key="1">
    <source>
        <dbReference type="EMBL" id="MRG96743.1"/>
    </source>
</evidence>